<evidence type="ECO:0000256" key="1">
    <source>
        <dbReference type="SAM" id="MobiDB-lite"/>
    </source>
</evidence>
<protein>
    <submittedName>
        <fullName evidence="2">Uncharacterized protein</fullName>
    </submittedName>
</protein>
<organism evidence="2 3">
    <name type="scientific">Fomitopsis schrenkii</name>
    <name type="common">Brown rot fungus</name>
    <dbReference type="NCBI Taxonomy" id="2126942"/>
    <lineage>
        <taxon>Eukaryota</taxon>
        <taxon>Fungi</taxon>
        <taxon>Dikarya</taxon>
        <taxon>Basidiomycota</taxon>
        <taxon>Agaricomycotina</taxon>
        <taxon>Agaricomycetes</taxon>
        <taxon>Polyporales</taxon>
        <taxon>Fomitopsis</taxon>
    </lineage>
</organism>
<keyword evidence="3" id="KW-1185">Reference proteome</keyword>
<dbReference type="Proteomes" id="UP000015241">
    <property type="component" value="Unassembled WGS sequence"/>
</dbReference>
<proteinExistence type="predicted"/>
<dbReference type="AlphaFoldDB" id="S8E6N1"/>
<gene>
    <name evidence="2" type="ORF">FOMPIDRAFT_1024420</name>
</gene>
<dbReference type="EMBL" id="KE504160">
    <property type="protein sequence ID" value="EPS99043.1"/>
    <property type="molecule type" value="Genomic_DNA"/>
</dbReference>
<sequence length="89" mass="9963">MKAVIWGRIHAKIREDEKVRGLDESTPSQPKNRIPFHDLHDLSVNNEPGEEDIGQENGKVPRGSVQGTSSARTNLTGSSRLHPMPLRER</sequence>
<feature type="region of interest" description="Disordered" evidence="1">
    <location>
        <begin position="18"/>
        <end position="89"/>
    </location>
</feature>
<dbReference type="HOGENOM" id="CLU_2454769_0_0_1"/>
<accession>S8E6N1</accession>
<name>S8E6N1_FOMSC</name>
<evidence type="ECO:0000313" key="2">
    <source>
        <dbReference type="EMBL" id="EPS99043.1"/>
    </source>
</evidence>
<dbReference type="InParanoid" id="S8E6N1"/>
<evidence type="ECO:0000313" key="3">
    <source>
        <dbReference type="Proteomes" id="UP000015241"/>
    </source>
</evidence>
<reference evidence="2 3" key="1">
    <citation type="journal article" date="2012" name="Science">
        <title>The Paleozoic origin of enzymatic lignin decomposition reconstructed from 31 fungal genomes.</title>
        <authorList>
            <person name="Floudas D."/>
            <person name="Binder M."/>
            <person name="Riley R."/>
            <person name="Barry K."/>
            <person name="Blanchette R.A."/>
            <person name="Henrissat B."/>
            <person name="Martinez A.T."/>
            <person name="Otillar R."/>
            <person name="Spatafora J.W."/>
            <person name="Yadav J.S."/>
            <person name="Aerts A."/>
            <person name="Benoit I."/>
            <person name="Boyd A."/>
            <person name="Carlson A."/>
            <person name="Copeland A."/>
            <person name="Coutinho P.M."/>
            <person name="de Vries R.P."/>
            <person name="Ferreira P."/>
            <person name="Findley K."/>
            <person name="Foster B."/>
            <person name="Gaskell J."/>
            <person name="Glotzer D."/>
            <person name="Gorecki P."/>
            <person name="Heitman J."/>
            <person name="Hesse C."/>
            <person name="Hori C."/>
            <person name="Igarashi K."/>
            <person name="Jurgens J.A."/>
            <person name="Kallen N."/>
            <person name="Kersten P."/>
            <person name="Kohler A."/>
            <person name="Kuees U."/>
            <person name="Kumar T.K.A."/>
            <person name="Kuo A."/>
            <person name="LaButti K."/>
            <person name="Larrondo L.F."/>
            <person name="Lindquist E."/>
            <person name="Ling A."/>
            <person name="Lombard V."/>
            <person name="Lucas S."/>
            <person name="Lundell T."/>
            <person name="Martin R."/>
            <person name="McLaughlin D.J."/>
            <person name="Morgenstern I."/>
            <person name="Morin E."/>
            <person name="Murat C."/>
            <person name="Nagy L.G."/>
            <person name="Nolan M."/>
            <person name="Ohm R.A."/>
            <person name="Patyshakuliyeva A."/>
            <person name="Rokas A."/>
            <person name="Ruiz-Duenas F.J."/>
            <person name="Sabat G."/>
            <person name="Salamov A."/>
            <person name="Samejima M."/>
            <person name="Schmutz J."/>
            <person name="Slot J.C."/>
            <person name="St John F."/>
            <person name="Stenlid J."/>
            <person name="Sun H."/>
            <person name="Sun S."/>
            <person name="Syed K."/>
            <person name="Tsang A."/>
            <person name="Wiebenga A."/>
            <person name="Young D."/>
            <person name="Pisabarro A."/>
            <person name="Eastwood D.C."/>
            <person name="Martin F."/>
            <person name="Cullen D."/>
            <person name="Grigoriev I.V."/>
            <person name="Hibbett D.S."/>
        </authorList>
    </citation>
    <scope>NUCLEOTIDE SEQUENCE</scope>
    <source>
        <strain evidence="3">FP-58527</strain>
    </source>
</reference>
<feature type="compositionally biased region" description="Polar residues" evidence="1">
    <location>
        <begin position="65"/>
        <end position="79"/>
    </location>
</feature>